<organism evidence="1 2">
    <name type="scientific">Aeromonas caviae</name>
    <name type="common">Aeromonas punctata</name>
    <dbReference type="NCBI Taxonomy" id="648"/>
    <lineage>
        <taxon>Bacteria</taxon>
        <taxon>Pseudomonadati</taxon>
        <taxon>Pseudomonadota</taxon>
        <taxon>Gammaproteobacteria</taxon>
        <taxon>Aeromonadales</taxon>
        <taxon>Aeromonadaceae</taxon>
        <taxon>Aeromonas</taxon>
    </lineage>
</organism>
<accession>A0ABU5WD45</accession>
<evidence type="ECO:0008006" key="3">
    <source>
        <dbReference type="Google" id="ProtNLM"/>
    </source>
</evidence>
<protein>
    <recommendedName>
        <fullName evidence="3">CopG family transcriptional regulator</fullName>
    </recommendedName>
</protein>
<dbReference type="RefSeq" id="WP_128297135.1">
    <property type="nucleotide sequence ID" value="NZ_JAPECP010000020.1"/>
</dbReference>
<proteinExistence type="predicted"/>
<gene>
    <name evidence="1" type="ORF">VCX44_23970</name>
</gene>
<dbReference type="EMBL" id="JAYGOJ010000270">
    <property type="protein sequence ID" value="MEA9438761.1"/>
    <property type="molecule type" value="Genomic_DNA"/>
</dbReference>
<dbReference type="Proteomes" id="UP001304847">
    <property type="component" value="Unassembled WGS sequence"/>
</dbReference>
<evidence type="ECO:0000313" key="1">
    <source>
        <dbReference type="EMBL" id="MEA9438761.1"/>
    </source>
</evidence>
<comment type="caution">
    <text evidence="1">The sequence shown here is derived from an EMBL/GenBank/DDBJ whole genome shotgun (WGS) entry which is preliminary data.</text>
</comment>
<evidence type="ECO:0000313" key="2">
    <source>
        <dbReference type="Proteomes" id="UP001304847"/>
    </source>
</evidence>
<reference evidence="1 2" key="1">
    <citation type="submission" date="2023-12" db="EMBL/GenBank/DDBJ databases">
        <title>Characterization of antibiotic resistance in Aeromonas spp. in hospital effluent.</title>
        <authorList>
            <person name="Negoseki B.R.S."/>
            <person name="Krul D."/>
            <person name="Siqueira A.C."/>
            <person name="Almeida M."/>
            <person name="Mesa D."/>
            <person name="Conte D."/>
            <person name="Dalla-Costa L.M."/>
        </authorList>
    </citation>
    <scope>NUCLEOTIDE SEQUENCE [LARGE SCALE GENOMIC DNA]</scope>
    <source>
        <strain evidence="1 2">36v</strain>
    </source>
</reference>
<name>A0ABU5WD45_AERCA</name>
<keyword evidence="2" id="KW-1185">Reference proteome</keyword>
<sequence length="146" mass="16938">MAIEKKSKKNTTSVNLSLRLDPRSKYLIDLMARHQKRTITGVIEWAVERAGAEAIFDIERGDSFLEVIDRLWSTDESVRLANLAMARPDLLDYDELRIWETIKASPDLWSTNGQLLYSTLQEEWDGLLEHVEQHRLSRAVKPYLIL</sequence>